<proteinExistence type="predicted"/>
<dbReference type="PANTHER" id="PTHR11827">
    <property type="entry name" value="SOLUTE CARRIER FAMILY 12, CATION COTRANSPORTERS"/>
    <property type="match status" value="1"/>
</dbReference>
<feature type="transmembrane region" description="Helical" evidence="6">
    <location>
        <begin position="218"/>
        <end position="241"/>
    </location>
</feature>
<evidence type="ECO:0000256" key="5">
    <source>
        <dbReference type="SAM" id="MobiDB-lite"/>
    </source>
</evidence>
<dbReference type="InterPro" id="IPR004841">
    <property type="entry name" value="AA-permease/SLC12A_dom"/>
</dbReference>
<keyword evidence="2 6" id="KW-0812">Transmembrane</keyword>
<feature type="region of interest" description="Disordered" evidence="5">
    <location>
        <begin position="768"/>
        <end position="796"/>
    </location>
</feature>
<keyword evidence="4 6" id="KW-0472">Membrane</keyword>
<dbReference type="InterPro" id="IPR018491">
    <property type="entry name" value="SLC12_C"/>
</dbReference>
<evidence type="ECO:0000256" key="6">
    <source>
        <dbReference type="SAM" id="Phobius"/>
    </source>
</evidence>
<feature type="domain" description="SLC12A transporter C-terminal" evidence="8">
    <location>
        <begin position="613"/>
        <end position="672"/>
    </location>
</feature>
<feature type="region of interest" description="Disordered" evidence="5">
    <location>
        <begin position="819"/>
        <end position="841"/>
    </location>
</feature>
<evidence type="ECO:0000313" key="9">
    <source>
        <dbReference type="EMBL" id="KAF4663207.1"/>
    </source>
</evidence>
<dbReference type="Proteomes" id="UP000570595">
    <property type="component" value="Unassembled WGS sequence"/>
</dbReference>
<comment type="caution">
    <text evidence="9">The sequence shown here is derived from an EMBL/GenBank/DDBJ whole genome shotgun (WGS) entry which is preliminary data.</text>
</comment>
<dbReference type="Pfam" id="PF03522">
    <property type="entry name" value="SLC12"/>
    <property type="match status" value="1"/>
</dbReference>
<feature type="domain" description="Amino acid permease/ SLC12A" evidence="7">
    <location>
        <begin position="71"/>
        <end position="350"/>
    </location>
</feature>
<dbReference type="GO" id="GO:0016020">
    <property type="term" value="C:membrane"/>
    <property type="evidence" value="ECO:0007669"/>
    <property type="project" value="UniProtKB-SubCell"/>
</dbReference>
<sequence length="936" mass="100775">MSDSTEDKLKTTDAAKIDLVVSRLTAMPGQRMLLPMGLRTYRVALKNGGRTQANEEGKGDTALTQQGTIQGVMLPCMANILGVLLFLRLPWIVGLAGVWQSFGAVLLGCTCTFITSLSLSAVATNGKVKAGGSYYLISRSLGPAIGSAVGLNFFLANGIGAAMYIIGTVEAFETGAPGAQPADVGSVANVRVVGLIVLAASALVVGAGLKYVSKAATLFLAIVLLVILCMALGCFIGPTGLTSEIEFAYLNDPANAAAVTPDLLSTVLNHTWVVEEGFTGVSSRHFGQNADPQYDAIQTAFPLDSGTSWNFFAMVALWFPACTGIMAGSNRSSELKDPKRSIPTGTLFAQLSTSAWPVREVVVYGVLASSLGAALQSLTSATRLLTAIATDGMLAPFLNCFRNRDGKEPYPSLALATVICKNLYVRDTHRRDKCDSAHSDNVLPNLLVLTGVTVDHPEAGSEGSGVELHHIHLVHLANQLKYGRGLFIVGAIVESPQLAHGGSPHGKNCSPLPNWNAAVQQGLNESGIPGFAQVCQNSSAGLADPALQTSGLGAFEPNAVMASWPLLWLVDTETRYTFMNFMLNSEVLKKTVILAKNFEDLQLYDKQVDIACQRRAYMANQPSGTTMDVWWNIGDGGWGIMLAYLFRKHPVWRDCRIRVFHIVDSLTKQEAEADLGAVSLTIQEWLKHHRLDDFISEVQVINVEFEGGEWTNQASVKVSHAGETLRRTLALSDFTNKSSMSLGFTKFSHRRPRGRLVMEDIEFDDISSEPPRLGRKLTPNISPQRGASGPSAVNNSELFPASQHAVDIIIDGVDDQLSPKSGRTRFGASPSVLRRSTEDPKLHSAKLRGESAYALGVERLESKSPACSENISRIRVVNEQMVLHSSDAGVVITNLFDVPEGEGSLAYMQLVELFCADLKRVLLIRGNVVDDVIQTS</sequence>
<dbReference type="Pfam" id="PF00324">
    <property type="entry name" value="AA_permease"/>
    <property type="match status" value="1"/>
</dbReference>
<dbReference type="AlphaFoldDB" id="A0A7J6LVE3"/>
<dbReference type="GO" id="GO:0015377">
    <property type="term" value="F:chloride:monoatomic cation symporter activity"/>
    <property type="evidence" value="ECO:0007669"/>
    <property type="project" value="InterPro"/>
</dbReference>
<feature type="transmembrane region" description="Helical" evidence="6">
    <location>
        <begin position="186"/>
        <end position="206"/>
    </location>
</feature>
<gene>
    <name evidence="9" type="ORF">FOZ61_001833</name>
</gene>
<evidence type="ECO:0000259" key="8">
    <source>
        <dbReference type="Pfam" id="PF03522"/>
    </source>
</evidence>
<evidence type="ECO:0000313" key="10">
    <source>
        <dbReference type="Proteomes" id="UP000570595"/>
    </source>
</evidence>
<protein>
    <submittedName>
        <fullName evidence="9">Uncharacterized protein</fullName>
    </submittedName>
</protein>
<feature type="transmembrane region" description="Helical" evidence="6">
    <location>
        <begin position="99"/>
        <end position="123"/>
    </location>
</feature>
<evidence type="ECO:0000256" key="4">
    <source>
        <dbReference type="ARBA" id="ARBA00023136"/>
    </source>
</evidence>
<dbReference type="PANTHER" id="PTHR11827:SF72">
    <property type="entry name" value="GH08340P"/>
    <property type="match status" value="1"/>
</dbReference>
<keyword evidence="3 6" id="KW-1133">Transmembrane helix</keyword>
<feature type="compositionally biased region" description="Polar residues" evidence="5">
    <location>
        <begin position="779"/>
        <end position="796"/>
    </location>
</feature>
<evidence type="ECO:0000259" key="7">
    <source>
        <dbReference type="Pfam" id="PF00324"/>
    </source>
</evidence>
<evidence type="ECO:0000256" key="3">
    <source>
        <dbReference type="ARBA" id="ARBA00022989"/>
    </source>
</evidence>
<dbReference type="EMBL" id="JABAHT010000148">
    <property type="protein sequence ID" value="KAF4663207.1"/>
    <property type="molecule type" value="Genomic_DNA"/>
</dbReference>
<dbReference type="Gene3D" id="1.20.1740.10">
    <property type="entry name" value="Amino acid/polyamine transporter I"/>
    <property type="match status" value="1"/>
</dbReference>
<reference evidence="9 10" key="1">
    <citation type="submission" date="2020-04" db="EMBL/GenBank/DDBJ databases">
        <title>Perkinsus olseni comparative genomics.</title>
        <authorList>
            <person name="Bogema D.R."/>
        </authorList>
    </citation>
    <scope>NUCLEOTIDE SEQUENCE [LARGE SCALE GENOMIC DNA]</scope>
    <source>
        <strain evidence="9">ATCC PRA-179</strain>
    </source>
</reference>
<evidence type="ECO:0000256" key="2">
    <source>
        <dbReference type="ARBA" id="ARBA00022692"/>
    </source>
</evidence>
<comment type="subcellular location">
    <subcellularLocation>
        <location evidence="1">Membrane</location>
        <topology evidence="1">Multi-pass membrane protein</topology>
    </subcellularLocation>
</comment>
<dbReference type="InterPro" id="IPR004842">
    <property type="entry name" value="SLC12A_fam"/>
</dbReference>
<feature type="transmembrane region" description="Helical" evidence="6">
    <location>
        <begin position="144"/>
        <end position="166"/>
    </location>
</feature>
<feature type="transmembrane region" description="Helical" evidence="6">
    <location>
        <begin position="72"/>
        <end position="93"/>
    </location>
</feature>
<accession>A0A7J6LVE3</accession>
<name>A0A7J6LVE3_PEROL</name>
<evidence type="ECO:0000256" key="1">
    <source>
        <dbReference type="ARBA" id="ARBA00004141"/>
    </source>
</evidence>
<dbReference type="OrthoDB" id="415740at2759"/>
<organism evidence="9 10">
    <name type="scientific">Perkinsus olseni</name>
    <name type="common">Perkinsus atlanticus</name>
    <dbReference type="NCBI Taxonomy" id="32597"/>
    <lineage>
        <taxon>Eukaryota</taxon>
        <taxon>Sar</taxon>
        <taxon>Alveolata</taxon>
        <taxon>Perkinsozoa</taxon>
        <taxon>Perkinsea</taxon>
        <taxon>Perkinsida</taxon>
        <taxon>Perkinsidae</taxon>
        <taxon>Perkinsus</taxon>
    </lineage>
</organism>